<gene>
    <name evidence="5" type="ORF">GCM10009811_15840</name>
</gene>
<dbReference type="PANTHER" id="PTHR43270:SF12">
    <property type="entry name" value="SUCCINYL-DIAMINOPIMELATE DESUCCINYLASE"/>
    <property type="match status" value="1"/>
</dbReference>
<keyword evidence="1" id="KW-0645">Protease</keyword>
<evidence type="ECO:0000313" key="6">
    <source>
        <dbReference type="Proteomes" id="UP001499938"/>
    </source>
</evidence>
<evidence type="ECO:0000256" key="2">
    <source>
        <dbReference type="ARBA" id="ARBA00022723"/>
    </source>
</evidence>
<dbReference type="Gene3D" id="3.30.70.360">
    <property type="match status" value="1"/>
</dbReference>
<dbReference type="NCBIfam" id="NF005914">
    <property type="entry name" value="PRK07907.1"/>
    <property type="match status" value="1"/>
</dbReference>
<proteinExistence type="predicted"/>
<dbReference type="SUPFAM" id="SSF53187">
    <property type="entry name" value="Zn-dependent exopeptidases"/>
    <property type="match status" value="1"/>
</dbReference>
<name>A0ABN2LL60_9MICO</name>
<dbReference type="RefSeq" id="WP_344083281.1">
    <property type="nucleotide sequence ID" value="NZ_BAAAPO010000025.1"/>
</dbReference>
<evidence type="ECO:0000259" key="4">
    <source>
        <dbReference type="Pfam" id="PF07687"/>
    </source>
</evidence>
<dbReference type="InterPro" id="IPR051458">
    <property type="entry name" value="Cyt/Met_Dipeptidase"/>
</dbReference>
<comment type="caution">
    <text evidence="5">The sequence shown here is derived from an EMBL/GenBank/DDBJ whole genome shotgun (WGS) entry which is preliminary data.</text>
</comment>
<dbReference type="InterPro" id="IPR002933">
    <property type="entry name" value="Peptidase_M20"/>
</dbReference>
<reference evidence="5 6" key="1">
    <citation type="journal article" date="2019" name="Int. J. Syst. Evol. Microbiol.">
        <title>The Global Catalogue of Microorganisms (GCM) 10K type strain sequencing project: providing services to taxonomists for standard genome sequencing and annotation.</title>
        <authorList>
            <consortium name="The Broad Institute Genomics Platform"/>
            <consortium name="The Broad Institute Genome Sequencing Center for Infectious Disease"/>
            <person name="Wu L."/>
            <person name="Ma J."/>
        </authorList>
    </citation>
    <scope>NUCLEOTIDE SEQUENCE [LARGE SCALE GENOMIC DNA]</scope>
    <source>
        <strain evidence="5 6">JCM 15592</strain>
    </source>
</reference>
<keyword evidence="2" id="KW-0479">Metal-binding</keyword>
<dbReference type="Gene3D" id="3.40.630.10">
    <property type="entry name" value="Zn peptidases"/>
    <property type="match status" value="1"/>
</dbReference>
<dbReference type="EMBL" id="BAAAPO010000025">
    <property type="protein sequence ID" value="GAA1791927.1"/>
    <property type="molecule type" value="Genomic_DNA"/>
</dbReference>
<sequence>MNDLAAVRDRLSAAVSAGMPSALADLSRLVACRSVFDARIEDPAECVRAAELVADLVRAAGVPAAVLPASDGSLAVCGRVPLPGAPRVLLYTHHDVVPVGDVEAWTSDPWTLTARDGRLFGRGAADCKGNLVATLLALTAVREVCGSWPVEVAVVIEGSEEQSTGGMAKLAAAQPDLVSADVIVMADTGNIEAGLPTLTTSLRGTGSVRITVRTMDHAAHSGMFGGAAPDALQALLTTLASLRSPSGETTIDGLDAGGVWEGAAYDEQRFLSDAALLPGVGPLGEGAIGDLLWARPAATVLAIDAPPTARVTAAVQGEASAIVNLRVPATMDPAAAQHLLVEHLRRHTPYGLVEIEPLTLGRGFAAVTDGPAYDAMREAMRAAYGREPVTTGQGGSIPLTVALADLLPQAEIMLLGVEEPASRIHATDESVDPAEIERLALALALFLAGLPNFC</sequence>
<accession>A0ABN2LL60</accession>
<organism evidence="5 6">
    <name type="scientific">Nostocoides veronense</name>
    <dbReference type="NCBI Taxonomy" id="330836"/>
    <lineage>
        <taxon>Bacteria</taxon>
        <taxon>Bacillati</taxon>
        <taxon>Actinomycetota</taxon>
        <taxon>Actinomycetes</taxon>
        <taxon>Micrococcales</taxon>
        <taxon>Intrasporangiaceae</taxon>
        <taxon>Nostocoides</taxon>
    </lineage>
</organism>
<evidence type="ECO:0000313" key="5">
    <source>
        <dbReference type="EMBL" id="GAA1791927.1"/>
    </source>
</evidence>
<protein>
    <submittedName>
        <fullName evidence="5">Dipeptidase</fullName>
    </submittedName>
</protein>
<dbReference type="PANTHER" id="PTHR43270">
    <property type="entry name" value="BETA-ALA-HIS DIPEPTIDASE"/>
    <property type="match status" value="1"/>
</dbReference>
<keyword evidence="3" id="KW-0378">Hydrolase</keyword>
<evidence type="ECO:0000256" key="1">
    <source>
        <dbReference type="ARBA" id="ARBA00022670"/>
    </source>
</evidence>
<keyword evidence="6" id="KW-1185">Reference proteome</keyword>
<dbReference type="Proteomes" id="UP001499938">
    <property type="component" value="Unassembled WGS sequence"/>
</dbReference>
<feature type="domain" description="Peptidase M20 dimerisation" evidence="4">
    <location>
        <begin position="202"/>
        <end position="349"/>
    </location>
</feature>
<dbReference type="Pfam" id="PF07687">
    <property type="entry name" value="M20_dimer"/>
    <property type="match status" value="1"/>
</dbReference>
<dbReference type="Pfam" id="PF01546">
    <property type="entry name" value="Peptidase_M20"/>
    <property type="match status" value="1"/>
</dbReference>
<evidence type="ECO:0000256" key="3">
    <source>
        <dbReference type="ARBA" id="ARBA00022801"/>
    </source>
</evidence>
<dbReference type="InterPro" id="IPR011650">
    <property type="entry name" value="Peptidase_M20_dimer"/>
</dbReference>